<protein>
    <submittedName>
        <fullName evidence="1">Uncharacterized protein</fullName>
    </submittedName>
</protein>
<sequence>MKLILNKPVRKFNQVVKGNVNIKKFDENNKNKYIITFNKISNFLRYQIWSDSNMEFKYNEKRLTFYEDAKKWVTTFKNVNKKLKEKKKPLFLPTTIMEIENNNYIFVINDANVNSKGDVVFQVSTKEIDLVKDTSQELLKLPLGNHNNVRFDIDSMMYTSNDYNGINLCAGVYQGSPWIGVPGFPAFCSWINIGEQSGWYTVFSGSANFAAKTNFILPNAYCLINCSNPSGTTDPNELIGKIVLFQSFENDIAGPNNLPDLAAIVTSKSQQWLFS</sequence>
<dbReference type="EMBL" id="MN740078">
    <property type="protein sequence ID" value="QHT86943.1"/>
    <property type="molecule type" value="Genomic_DNA"/>
</dbReference>
<reference evidence="1" key="1">
    <citation type="journal article" date="2020" name="Nature">
        <title>Giant virus diversity and host interactions through global metagenomics.</title>
        <authorList>
            <person name="Schulz F."/>
            <person name="Roux S."/>
            <person name="Paez-Espino D."/>
            <person name="Jungbluth S."/>
            <person name="Walsh D.A."/>
            <person name="Denef V.J."/>
            <person name="McMahon K.D."/>
            <person name="Konstantinidis K.T."/>
            <person name="Eloe-Fadrosh E.A."/>
            <person name="Kyrpides N.C."/>
            <person name="Woyke T."/>
        </authorList>
    </citation>
    <scope>NUCLEOTIDE SEQUENCE</scope>
    <source>
        <strain evidence="1">GVMAG-M-3300023184-18</strain>
    </source>
</reference>
<accession>A0A6C0I474</accession>
<proteinExistence type="predicted"/>
<dbReference type="AlphaFoldDB" id="A0A6C0I474"/>
<organism evidence="1">
    <name type="scientific">viral metagenome</name>
    <dbReference type="NCBI Taxonomy" id="1070528"/>
    <lineage>
        <taxon>unclassified sequences</taxon>
        <taxon>metagenomes</taxon>
        <taxon>organismal metagenomes</taxon>
    </lineage>
</organism>
<name>A0A6C0I474_9ZZZZ</name>
<evidence type="ECO:0000313" key="1">
    <source>
        <dbReference type="EMBL" id="QHT86943.1"/>
    </source>
</evidence>